<organism evidence="1 2">
    <name type="scientific">Streptomyces zingiberis</name>
    <dbReference type="NCBI Taxonomy" id="2053010"/>
    <lineage>
        <taxon>Bacteria</taxon>
        <taxon>Bacillati</taxon>
        <taxon>Actinomycetota</taxon>
        <taxon>Actinomycetes</taxon>
        <taxon>Kitasatosporales</taxon>
        <taxon>Streptomycetaceae</taxon>
        <taxon>Streptomyces</taxon>
    </lineage>
</organism>
<reference evidence="1 2" key="1">
    <citation type="submission" date="2020-03" db="EMBL/GenBank/DDBJ databases">
        <title>WGS of actinomycetes isolated from Thailand.</title>
        <authorList>
            <person name="Thawai C."/>
        </authorList>
    </citation>
    <scope>NUCLEOTIDE SEQUENCE [LARGE SCALE GENOMIC DNA]</scope>
    <source>
        <strain evidence="1 2">PLAI 1-29</strain>
    </source>
</reference>
<keyword evidence="2" id="KW-1185">Reference proteome</keyword>
<protein>
    <submittedName>
        <fullName evidence="1">Uncharacterized protein</fullName>
    </submittedName>
</protein>
<evidence type="ECO:0000313" key="1">
    <source>
        <dbReference type="EMBL" id="NJQ01679.1"/>
    </source>
</evidence>
<name>A0ABX1BVD1_9ACTN</name>
<sequence length="58" mass="6617">MTTSAAHPPIYQQLLNEHGDVVADARNTAEEIRREAAEALDWHGPGIQRQRRLREQRG</sequence>
<proteinExistence type="predicted"/>
<accession>A0ABX1BVD1</accession>
<dbReference type="EMBL" id="JAATEN010000009">
    <property type="protein sequence ID" value="NJQ01679.1"/>
    <property type="molecule type" value="Genomic_DNA"/>
</dbReference>
<dbReference type="Proteomes" id="UP000695264">
    <property type="component" value="Unassembled WGS sequence"/>
</dbReference>
<evidence type="ECO:0000313" key="2">
    <source>
        <dbReference type="Proteomes" id="UP000695264"/>
    </source>
</evidence>
<dbReference type="RefSeq" id="WP_168102299.1">
    <property type="nucleotide sequence ID" value="NZ_JAATEN010000009.1"/>
</dbReference>
<comment type="caution">
    <text evidence="1">The sequence shown here is derived from an EMBL/GenBank/DDBJ whole genome shotgun (WGS) entry which is preliminary data.</text>
</comment>
<gene>
    <name evidence="1" type="ORF">HCK00_14365</name>
</gene>